<dbReference type="InterPro" id="IPR015894">
    <property type="entry name" value="Guanylate-bd_N"/>
</dbReference>
<evidence type="ECO:0000256" key="3">
    <source>
        <dbReference type="ARBA" id="ARBA00022801"/>
    </source>
</evidence>
<feature type="domain" description="GB1/RHD3-type G" evidence="8">
    <location>
        <begin position="30"/>
        <end position="271"/>
    </location>
</feature>
<keyword evidence="3" id="KW-0378">Hydrolase</keyword>
<evidence type="ECO:0000256" key="5">
    <source>
        <dbReference type="ARBA" id="ARBA00023134"/>
    </source>
</evidence>
<gene>
    <name evidence="10" type="primary">LOC113421160</name>
</gene>
<dbReference type="Pfam" id="PF02263">
    <property type="entry name" value="GBP"/>
    <property type="match status" value="1"/>
</dbReference>
<dbReference type="InterPro" id="IPR003191">
    <property type="entry name" value="Guanylate-bd/ATL_C"/>
</dbReference>
<keyword evidence="9" id="KW-1185">Reference proteome</keyword>
<comment type="similarity">
    <text evidence="6">Belongs to the TRAFAC class dynamin-like GTPase superfamily. GB1/RHD3 GTPase family.</text>
</comment>
<evidence type="ECO:0000256" key="1">
    <source>
        <dbReference type="ARBA" id="ARBA00022588"/>
    </source>
</evidence>
<dbReference type="AlphaFoldDB" id="A0A6J1V933"/>
<evidence type="ECO:0000256" key="6">
    <source>
        <dbReference type="PROSITE-ProRule" id="PRU01052"/>
    </source>
</evidence>
<dbReference type="GeneID" id="113421160"/>
<dbReference type="GO" id="GO:0045087">
    <property type="term" value="P:innate immune response"/>
    <property type="evidence" value="ECO:0007669"/>
    <property type="project" value="UniProtKB-KW"/>
</dbReference>
<evidence type="ECO:0000256" key="4">
    <source>
        <dbReference type="ARBA" id="ARBA00022859"/>
    </source>
</evidence>
<sequence>MMEAPVCLIENRPNGLHVSPEALQLLSEIQNPVVVVSIVGLCRTGKSYLMNRLAGKTTGFSLGSTVQAETKGIWMWCVPYPDRPKQTLVLLDTEGFGDIRKGSSQNDAWIFALAVLLSSTLVYNSVGTIDQTALDNLHFVTELTEHIKAKASSIPGDTVDSSEFVGFFPAFVWSVRDFTLQLKLDNQPITEDEYLEEALKLKTENTEKDRIFNLPRKCIRLFFPTRKCFVFKCPTNSNNLSDLEKIEDSELEPGFVEQANIFCRYVYKASREKTLPGGHVVTGSLLAKLVEAYVDTISSGKVPCPENAVLALAEMENRAAVQEAVARYTQMMERSLKLPTDSLQELLDQHKICEEQALQVFMDRAFKDDTRQFQTELMKTLDSKKEEYCSKNELKSSEISSALLISLSGTLEQNIKNRSYAPAGGQQEFLNDLQKVEKRFSKSPKKGIMAGKILKEFLQSKEDISKILIQSDVSLQEKEKEIEEEKMKAKAKELEDEVQKQKMEMLQQKLEDQKQSYEVNKQKLKEKLEEERNQIKEEYEKMIQSKLREQKASLEEGFKKDASQLNEKIETLRKKKEEMEKPSWIAAVLENLKTAIREKLAIIHDEVVEAVVDWFKNLIQSITSKA</sequence>
<dbReference type="InterPro" id="IPR036543">
    <property type="entry name" value="Guanylate-bd_C_sf"/>
</dbReference>
<dbReference type="Pfam" id="PF02841">
    <property type="entry name" value="GBP_C"/>
    <property type="match status" value="1"/>
</dbReference>
<dbReference type="Gene3D" id="1.20.1000.10">
    <property type="entry name" value="Guanylate-binding protein, C-terminal domain"/>
    <property type="match status" value="1"/>
</dbReference>
<keyword evidence="1" id="KW-0399">Innate immunity</keyword>
<reference evidence="10" key="1">
    <citation type="submission" date="2025-08" db="UniProtKB">
        <authorList>
            <consortium name="RefSeq"/>
        </authorList>
    </citation>
    <scope>IDENTIFICATION</scope>
</reference>
<proteinExistence type="inferred from homology"/>
<keyword evidence="2" id="KW-0547">Nucleotide-binding</keyword>
<dbReference type="FunFam" id="1.20.1000.10:FF:000001">
    <property type="entry name" value="Guanylate binding protein 1"/>
    <property type="match status" value="1"/>
</dbReference>
<keyword evidence="5" id="KW-0342">GTP-binding</keyword>
<dbReference type="Proteomes" id="UP000504612">
    <property type="component" value="Unplaced"/>
</dbReference>
<evidence type="ECO:0000259" key="8">
    <source>
        <dbReference type="PROSITE" id="PS51715"/>
    </source>
</evidence>
<evidence type="ECO:0000256" key="2">
    <source>
        <dbReference type="ARBA" id="ARBA00022741"/>
    </source>
</evidence>
<dbReference type="SUPFAM" id="SSF52540">
    <property type="entry name" value="P-loop containing nucleoside triphosphate hydrolases"/>
    <property type="match status" value="1"/>
</dbReference>
<evidence type="ECO:0000313" key="10">
    <source>
        <dbReference type="RefSeq" id="XP_026537193.1"/>
    </source>
</evidence>
<dbReference type="FunFam" id="3.40.50.300:FF:000422">
    <property type="entry name" value="Guanylate-binding protein 1"/>
    <property type="match status" value="1"/>
</dbReference>
<dbReference type="KEGG" id="nss:113421160"/>
<keyword evidence="4" id="KW-0391">Immunity</keyword>
<evidence type="ECO:0000256" key="7">
    <source>
        <dbReference type="SAM" id="Coils"/>
    </source>
</evidence>
<evidence type="ECO:0000313" key="9">
    <source>
        <dbReference type="Proteomes" id="UP000504612"/>
    </source>
</evidence>
<dbReference type="RefSeq" id="XP_026537193.1">
    <property type="nucleotide sequence ID" value="XM_026681408.1"/>
</dbReference>
<protein>
    <submittedName>
        <fullName evidence="10">Guanylate-binding protein 1-like isoform X1</fullName>
    </submittedName>
</protein>
<dbReference type="InterPro" id="IPR037684">
    <property type="entry name" value="GBP_C"/>
</dbReference>
<dbReference type="PROSITE" id="PS51715">
    <property type="entry name" value="G_GB1_RHD3"/>
    <property type="match status" value="1"/>
</dbReference>
<dbReference type="GO" id="GO:0005525">
    <property type="term" value="F:GTP binding"/>
    <property type="evidence" value="ECO:0007669"/>
    <property type="project" value="UniProtKB-KW"/>
</dbReference>
<name>A0A6J1V933_9SAUR</name>
<dbReference type="SUPFAM" id="SSF48340">
    <property type="entry name" value="Interferon-induced guanylate-binding protein 1 (GBP1), C-terminal domain"/>
    <property type="match status" value="1"/>
</dbReference>
<dbReference type="PANTHER" id="PTHR10751">
    <property type="entry name" value="GUANYLATE BINDING PROTEIN"/>
    <property type="match status" value="1"/>
</dbReference>
<keyword evidence="7" id="KW-0175">Coiled coil</keyword>
<feature type="coiled-coil region" evidence="7">
    <location>
        <begin position="473"/>
        <end position="582"/>
    </location>
</feature>
<dbReference type="Gene3D" id="3.40.50.300">
    <property type="entry name" value="P-loop containing nucleotide triphosphate hydrolases"/>
    <property type="match status" value="1"/>
</dbReference>
<dbReference type="CDD" id="cd16269">
    <property type="entry name" value="GBP_C"/>
    <property type="match status" value="1"/>
</dbReference>
<dbReference type="GO" id="GO:0003924">
    <property type="term" value="F:GTPase activity"/>
    <property type="evidence" value="ECO:0007669"/>
    <property type="project" value="InterPro"/>
</dbReference>
<dbReference type="InterPro" id="IPR030386">
    <property type="entry name" value="G_GB1_RHD3_dom"/>
</dbReference>
<dbReference type="CDD" id="cd01851">
    <property type="entry name" value="GBP"/>
    <property type="match status" value="1"/>
</dbReference>
<organism evidence="9 10">
    <name type="scientific">Notechis scutatus</name>
    <name type="common">mainland tiger snake</name>
    <dbReference type="NCBI Taxonomy" id="8663"/>
    <lineage>
        <taxon>Eukaryota</taxon>
        <taxon>Metazoa</taxon>
        <taxon>Chordata</taxon>
        <taxon>Craniata</taxon>
        <taxon>Vertebrata</taxon>
        <taxon>Euteleostomi</taxon>
        <taxon>Lepidosauria</taxon>
        <taxon>Squamata</taxon>
        <taxon>Bifurcata</taxon>
        <taxon>Unidentata</taxon>
        <taxon>Episquamata</taxon>
        <taxon>Toxicofera</taxon>
        <taxon>Serpentes</taxon>
        <taxon>Colubroidea</taxon>
        <taxon>Elapidae</taxon>
        <taxon>Hydrophiinae</taxon>
        <taxon>Notechis</taxon>
    </lineage>
</organism>
<dbReference type="InterPro" id="IPR027417">
    <property type="entry name" value="P-loop_NTPase"/>
</dbReference>
<accession>A0A6J1V933</accession>